<evidence type="ECO:0000256" key="1">
    <source>
        <dbReference type="ARBA" id="ARBA00022614"/>
    </source>
</evidence>
<sequence length="451" mass="48264">MQTLQQLRSGELNGVRYLQLCENLASFPAEILTLKDSLEVLDLSGNQLTELPDELAEFSQLRILFCSENRFTRLPAVLGRCPRLSIVGFKSNRIHEVPAAALPSQLRWLVLTNNDISVLPPELGRCHQLQKLMLAGNRLTSLPATLAACQSLELVRLSANGLTSLPTWLLTLPRLSWLAFAGNPCAQPARALEPVKLIPWATLRMGEQLGEGASGRIMAAEWSAGVESRPVAVKCFKGEMTSDGLPQSELAASLAAGQHPALIELIGQVADHPQGMAALVMALISPAFSNLAGPPSLASCTRDVYAADTLLSVPAMLGIASTMASVAAHLHARGILHGDFYAHNILHDGEGRALLGDFGAASSYEPGSALGDSLERIEVRAFGCLLEELVACCNLPVPLEHEIAALVAACLQQPPSSRPDFATLHARLQKLIETWRADVSTLPLAAVQAEM</sequence>
<evidence type="ECO:0000259" key="4">
    <source>
        <dbReference type="PROSITE" id="PS50011"/>
    </source>
</evidence>
<evidence type="ECO:0000256" key="3">
    <source>
        <dbReference type="PROSITE-ProRule" id="PRU10141"/>
    </source>
</evidence>
<keyword evidence="3" id="KW-0067">ATP-binding</keyword>
<dbReference type="SMART" id="SM00364">
    <property type="entry name" value="LRR_BAC"/>
    <property type="match status" value="4"/>
</dbReference>
<keyword evidence="3" id="KW-0547">Nucleotide-binding</keyword>
<evidence type="ECO:0000313" key="6">
    <source>
        <dbReference type="Proteomes" id="UP001595692"/>
    </source>
</evidence>
<dbReference type="EC" id="2.7.-.-" evidence="5"/>
<comment type="caution">
    <text evidence="5">The sequence shown here is derived from an EMBL/GenBank/DDBJ whole genome shotgun (WGS) entry which is preliminary data.</text>
</comment>
<dbReference type="PROSITE" id="PS51450">
    <property type="entry name" value="LRR"/>
    <property type="match status" value="1"/>
</dbReference>
<dbReference type="Gene3D" id="3.30.200.20">
    <property type="entry name" value="Phosphorylase Kinase, domain 1"/>
    <property type="match status" value="1"/>
</dbReference>
<dbReference type="PROSITE" id="PS50011">
    <property type="entry name" value="PROTEIN_KINASE_DOM"/>
    <property type="match status" value="1"/>
</dbReference>
<name>A0ABV8CRE3_9GAMM</name>
<dbReference type="InterPro" id="IPR001611">
    <property type="entry name" value="Leu-rich_rpt"/>
</dbReference>
<dbReference type="InterPro" id="IPR001245">
    <property type="entry name" value="Ser-Thr/Tyr_kinase_cat_dom"/>
</dbReference>
<keyword evidence="2" id="KW-0677">Repeat</keyword>
<reference evidence="6" key="1">
    <citation type="journal article" date="2019" name="Int. J. Syst. Evol. Microbiol.">
        <title>The Global Catalogue of Microorganisms (GCM) 10K type strain sequencing project: providing services to taxonomists for standard genome sequencing and annotation.</title>
        <authorList>
            <consortium name="The Broad Institute Genomics Platform"/>
            <consortium name="The Broad Institute Genome Sequencing Center for Infectious Disease"/>
            <person name="Wu L."/>
            <person name="Ma J."/>
        </authorList>
    </citation>
    <scope>NUCLEOTIDE SEQUENCE [LARGE SCALE GENOMIC DNA]</scope>
    <source>
        <strain evidence="6">CCUG 54939</strain>
    </source>
</reference>
<dbReference type="InterPro" id="IPR011009">
    <property type="entry name" value="Kinase-like_dom_sf"/>
</dbReference>
<keyword evidence="1" id="KW-0433">Leucine-rich repeat</keyword>
<dbReference type="Pfam" id="PF07714">
    <property type="entry name" value="PK_Tyr_Ser-Thr"/>
    <property type="match status" value="1"/>
</dbReference>
<organism evidence="5 6">
    <name type="scientific">Pseudaeromonas sharmana</name>
    <dbReference type="NCBI Taxonomy" id="328412"/>
    <lineage>
        <taxon>Bacteria</taxon>
        <taxon>Pseudomonadati</taxon>
        <taxon>Pseudomonadota</taxon>
        <taxon>Gammaproteobacteria</taxon>
        <taxon>Aeromonadales</taxon>
        <taxon>Aeromonadaceae</taxon>
        <taxon>Pseudaeromonas</taxon>
    </lineage>
</organism>
<feature type="domain" description="Protein kinase" evidence="4">
    <location>
        <begin position="203"/>
        <end position="451"/>
    </location>
</feature>
<dbReference type="GO" id="GO:0016301">
    <property type="term" value="F:kinase activity"/>
    <property type="evidence" value="ECO:0007669"/>
    <property type="project" value="UniProtKB-KW"/>
</dbReference>
<dbReference type="InterPro" id="IPR003591">
    <property type="entry name" value="Leu-rich_rpt_typical-subtyp"/>
</dbReference>
<feature type="binding site" evidence="3">
    <location>
        <position position="234"/>
    </location>
    <ligand>
        <name>ATP</name>
        <dbReference type="ChEBI" id="CHEBI:30616"/>
    </ligand>
</feature>
<protein>
    <submittedName>
        <fullName evidence="5">Leucine-rich repeat-containing protein kinase family protein</fullName>
        <ecNumber evidence="5">2.7.-.-</ecNumber>
    </submittedName>
</protein>
<keyword evidence="5" id="KW-0418">Kinase</keyword>
<accession>A0ABV8CRE3</accession>
<dbReference type="InterPro" id="IPR032675">
    <property type="entry name" value="LRR_dom_sf"/>
</dbReference>
<dbReference type="PROSITE" id="PS00107">
    <property type="entry name" value="PROTEIN_KINASE_ATP"/>
    <property type="match status" value="1"/>
</dbReference>
<dbReference type="PANTHER" id="PTHR48051">
    <property type="match status" value="1"/>
</dbReference>
<dbReference type="InterPro" id="IPR000719">
    <property type="entry name" value="Prot_kinase_dom"/>
</dbReference>
<dbReference type="InterPro" id="IPR017441">
    <property type="entry name" value="Protein_kinase_ATP_BS"/>
</dbReference>
<dbReference type="Pfam" id="PF00560">
    <property type="entry name" value="LRR_1"/>
    <property type="match status" value="1"/>
</dbReference>
<dbReference type="PANTHER" id="PTHR48051:SF1">
    <property type="entry name" value="RAS SUPPRESSOR PROTEIN 1"/>
    <property type="match status" value="1"/>
</dbReference>
<dbReference type="EMBL" id="JBHSAF010000014">
    <property type="protein sequence ID" value="MFC3914477.1"/>
    <property type="molecule type" value="Genomic_DNA"/>
</dbReference>
<dbReference type="SUPFAM" id="SSF56112">
    <property type="entry name" value="Protein kinase-like (PK-like)"/>
    <property type="match status" value="1"/>
</dbReference>
<evidence type="ECO:0000313" key="5">
    <source>
        <dbReference type="EMBL" id="MFC3914477.1"/>
    </source>
</evidence>
<keyword evidence="5" id="KW-0808">Transferase</keyword>
<gene>
    <name evidence="5" type="ORF">ACFOSS_13505</name>
</gene>
<dbReference type="SUPFAM" id="SSF52058">
    <property type="entry name" value="L domain-like"/>
    <property type="match status" value="1"/>
</dbReference>
<dbReference type="Gene3D" id="1.10.510.10">
    <property type="entry name" value="Transferase(Phosphotransferase) domain 1"/>
    <property type="match status" value="1"/>
</dbReference>
<proteinExistence type="predicted"/>
<keyword evidence="6" id="KW-1185">Reference proteome</keyword>
<dbReference type="InterPro" id="IPR050216">
    <property type="entry name" value="LRR_domain-containing"/>
</dbReference>
<evidence type="ECO:0000256" key="2">
    <source>
        <dbReference type="ARBA" id="ARBA00022737"/>
    </source>
</evidence>
<dbReference type="Proteomes" id="UP001595692">
    <property type="component" value="Unassembled WGS sequence"/>
</dbReference>
<dbReference type="Gene3D" id="3.80.10.10">
    <property type="entry name" value="Ribonuclease Inhibitor"/>
    <property type="match status" value="2"/>
</dbReference>
<dbReference type="RefSeq" id="WP_377153387.1">
    <property type="nucleotide sequence ID" value="NZ_JBHSAF010000014.1"/>
</dbReference>
<dbReference type="SMART" id="SM00369">
    <property type="entry name" value="LRR_TYP"/>
    <property type="match status" value="5"/>
</dbReference>